<dbReference type="SUPFAM" id="SSF56235">
    <property type="entry name" value="N-terminal nucleophile aminohydrolases (Ntn hydrolases)"/>
    <property type="match status" value="1"/>
</dbReference>
<reference evidence="1" key="1">
    <citation type="submission" date="2023-03" db="EMBL/GenBank/DDBJ databases">
        <authorList>
            <person name="Julca I."/>
        </authorList>
    </citation>
    <scope>NUCLEOTIDE SEQUENCE</scope>
</reference>
<accession>A0AAV1C6V9</accession>
<sequence length="217" mass="23159">MKLLKSLYGDEEPYVKIENGTTVMGFICKQGVMVAADHSFCSVDNIIALNPRMLIAITGDIKAGSLLPDLRSKYRQDELTDSRIRSSVVRAAFWVKNTMPSLNTEGLPLQILIAGWDETLKTCFYAGSGYPSAHVSLFLGDNGKSPLKMSFVEASKYARDSIVKAASAVADKDDGCGGDFGGFVSAYCVGADGCKVAFYNDDVLAAAAAALKQDVAS</sequence>
<dbReference type="AlphaFoldDB" id="A0AAV1C6V9"/>
<dbReference type="InterPro" id="IPR029055">
    <property type="entry name" value="Ntn_hydrolases_N"/>
</dbReference>
<organism evidence="1 2">
    <name type="scientific">Oldenlandia corymbosa var. corymbosa</name>
    <dbReference type="NCBI Taxonomy" id="529605"/>
    <lineage>
        <taxon>Eukaryota</taxon>
        <taxon>Viridiplantae</taxon>
        <taxon>Streptophyta</taxon>
        <taxon>Embryophyta</taxon>
        <taxon>Tracheophyta</taxon>
        <taxon>Spermatophyta</taxon>
        <taxon>Magnoliopsida</taxon>
        <taxon>eudicotyledons</taxon>
        <taxon>Gunneridae</taxon>
        <taxon>Pentapetalae</taxon>
        <taxon>asterids</taxon>
        <taxon>lamiids</taxon>
        <taxon>Gentianales</taxon>
        <taxon>Rubiaceae</taxon>
        <taxon>Rubioideae</taxon>
        <taxon>Spermacoceae</taxon>
        <taxon>Hedyotis-Oldenlandia complex</taxon>
        <taxon>Oldenlandia</taxon>
    </lineage>
</organism>
<proteinExistence type="predicted"/>
<dbReference type="Proteomes" id="UP001161247">
    <property type="component" value="Chromosome 1"/>
</dbReference>
<name>A0AAV1C6V9_OLDCO</name>
<protein>
    <submittedName>
        <fullName evidence="1">OLC1v1025571C1</fullName>
    </submittedName>
</protein>
<dbReference type="Pfam" id="PF00227">
    <property type="entry name" value="Proteasome"/>
    <property type="match status" value="1"/>
</dbReference>
<dbReference type="InterPro" id="IPR001353">
    <property type="entry name" value="Proteasome_sua/b"/>
</dbReference>
<dbReference type="GO" id="GO:0005839">
    <property type="term" value="C:proteasome core complex"/>
    <property type="evidence" value="ECO:0007669"/>
    <property type="project" value="InterPro"/>
</dbReference>
<evidence type="ECO:0000313" key="2">
    <source>
        <dbReference type="Proteomes" id="UP001161247"/>
    </source>
</evidence>
<dbReference type="Gene3D" id="3.60.20.10">
    <property type="entry name" value="Glutamine Phosphoribosylpyrophosphate, subunit 1, domain 1"/>
    <property type="match status" value="1"/>
</dbReference>
<gene>
    <name evidence="1" type="ORF">OLC1_LOCUS2831</name>
</gene>
<dbReference type="EMBL" id="OX459118">
    <property type="protein sequence ID" value="CAI9090743.1"/>
    <property type="molecule type" value="Genomic_DNA"/>
</dbReference>
<dbReference type="GO" id="GO:0051603">
    <property type="term" value="P:proteolysis involved in protein catabolic process"/>
    <property type="evidence" value="ECO:0007669"/>
    <property type="project" value="InterPro"/>
</dbReference>
<keyword evidence="2" id="KW-1185">Reference proteome</keyword>
<evidence type="ECO:0000313" key="1">
    <source>
        <dbReference type="EMBL" id="CAI9090743.1"/>
    </source>
</evidence>